<comment type="caution">
    <text evidence="1">The sequence shown here is derived from an EMBL/GenBank/DDBJ whole genome shotgun (WGS) entry which is preliminary data.</text>
</comment>
<proteinExistence type="predicted"/>
<sequence>MARTIEVRDPTPASLDECIDELTAWGFDPAEESSLSHAANWLKRLGNNPDFLGDALIAMLSGQGSVAAGTPLPQGAGTNRVVLARPQRGNFILTADIWPSATDQVLRAGSPQALGYGFVHNHNADFLTLGYFGPGCEVDDYTCDLQALSGWRGEPVLLRPLGRYRMRAGRMVHYRPGADVHCLHPPATLSATLTLTHLHGAGSWDSHYVFEPEPGSAGSFRVARVLGQGPSETFLRLAVALGGDEARDLAFRFGLQHPSDRMRLTAWHALAGAAPGEAARDAIWQEAEGSGSRLVAEVAKRQRS</sequence>
<evidence type="ECO:0000313" key="1">
    <source>
        <dbReference type="EMBL" id="MCJ2187719.1"/>
    </source>
</evidence>
<accession>A0ABT0BRM3</accession>
<reference evidence="1 2" key="1">
    <citation type="submission" date="2022-04" db="EMBL/GenBank/DDBJ databases">
        <title>Identification of a novel bacterium isolated from mangrove sediments.</title>
        <authorList>
            <person name="Pan X."/>
        </authorList>
    </citation>
    <scope>NUCLEOTIDE SEQUENCE [LARGE SCALE GENOMIC DNA]</scope>
    <source>
        <strain evidence="1 2">B2638</strain>
    </source>
</reference>
<gene>
    <name evidence="1" type="ORF">MTR66_12940</name>
</gene>
<protein>
    <submittedName>
        <fullName evidence="1">Transposase</fullName>
    </submittedName>
</protein>
<evidence type="ECO:0000313" key="2">
    <source>
        <dbReference type="Proteomes" id="UP001202281"/>
    </source>
</evidence>
<dbReference type="RefSeq" id="WP_243921681.1">
    <property type="nucleotide sequence ID" value="NZ_JALHLG010000018.1"/>
</dbReference>
<organism evidence="1 2">
    <name type="scientific">Novosphingobium beihaiensis</name>
    <dbReference type="NCBI Taxonomy" id="2930389"/>
    <lineage>
        <taxon>Bacteria</taxon>
        <taxon>Pseudomonadati</taxon>
        <taxon>Pseudomonadota</taxon>
        <taxon>Alphaproteobacteria</taxon>
        <taxon>Sphingomonadales</taxon>
        <taxon>Sphingomonadaceae</taxon>
        <taxon>Novosphingobium</taxon>
    </lineage>
</organism>
<dbReference type="EMBL" id="JALHLG010000018">
    <property type="protein sequence ID" value="MCJ2187719.1"/>
    <property type="molecule type" value="Genomic_DNA"/>
</dbReference>
<dbReference type="Proteomes" id="UP001202281">
    <property type="component" value="Unassembled WGS sequence"/>
</dbReference>
<name>A0ABT0BRM3_9SPHN</name>
<keyword evidence="2" id="KW-1185">Reference proteome</keyword>